<evidence type="ECO:0000313" key="2">
    <source>
        <dbReference type="EMBL" id="GHE54831.1"/>
    </source>
</evidence>
<dbReference type="InterPro" id="IPR022744">
    <property type="entry name" value="MeTrfase_dom_put"/>
</dbReference>
<gene>
    <name evidence="2" type="ORF">GCM10018785_25310</name>
</gene>
<evidence type="ECO:0000313" key="3">
    <source>
        <dbReference type="Proteomes" id="UP000608024"/>
    </source>
</evidence>
<dbReference type="Pfam" id="PF12147">
    <property type="entry name" value="Methyltransf_20"/>
    <property type="match status" value="1"/>
</dbReference>
<reference evidence="2" key="2">
    <citation type="submission" date="2020-09" db="EMBL/GenBank/DDBJ databases">
        <authorList>
            <person name="Sun Q."/>
            <person name="Ohkuma M."/>
        </authorList>
    </citation>
    <scope>NUCLEOTIDE SEQUENCE</scope>
    <source>
        <strain evidence="2">JCM 4784</strain>
    </source>
</reference>
<accession>A0A918ZJI1</accession>
<organism evidence="2 3">
    <name type="scientific">Streptomyces longispororuber</name>
    <dbReference type="NCBI Taxonomy" id="68230"/>
    <lineage>
        <taxon>Bacteria</taxon>
        <taxon>Bacillati</taxon>
        <taxon>Actinomycetota</taxon>
        <taxon>Actinomycetes</taxon>
        <taxon>Kitasatosporales</taxon>
        <taxon>Streptomycetaceae</taxon>
        <taxon>Streptomyces</taxon>
    </lineage>
</organism>
<dbReference type="EMBL" id="BNBT01000028">
    <property type="protein sequence ID" value="GHE54831.1"/>
    <property type="molecule type" value="Genomic_DNA"/>
</dbReference>
<dbReference type="Gene3D" id="3.40.50.150">
    <property type="entry name" value="Vaccinia Virus protein VP39"/>
    <property type="match status" value="1"/>
</dbReference>
<evidence type="ECO:0000259" key="1">
    <source>
        <dbReference type="Pfam" id="PF12147"/>
    </source>
</evidence>
<dbReference type="CDD" id="cd02440">
    <property type="entry name" value="AdoMet_MTases"/>
    <property type="match status" value="1"/>
</dbReference>
<feature type="domain" description="Methyltransferase" evidence="1">
    <location>
        <begin position="22"/>
        <end position="280"/>
    </location>
</feature>
<protein>
    <recommendedName>
        <fullName evidence="1">Methyltransferase domain-containing protein</fullName>
    </recommendedName>
</protein>
<keyword evidence="3" id="KW-1185">Reference proteome</keyword>
<dbReference type="Proteomes" id="UP000608024">
    <property type="component" value="Unassembled WGS sequence"/>
</dbReference>
<name>A0A918ZJI1_9ACTN</name>
<comment type="caution">
    <text evidence="2">The sequence shown here is derived from an EMBL/GenBank/DDBJ whole genome shotgun (WGS) entry which is preliminary data.</text>
</comment>
<dbReference type="InterPro" id="IPR029063">
    <property type="entry name" value="SAM-dependent_MTases_sf"/>
</dbReference>
<proteinExistence type="predicted"/>
<dbReference type="AlphaFoldDB" id="A0A918ZJI1"/>
<sequence>MSVARRTVTLARMTTPLPSPPFPRSLKWAVLRGLLRTVGRTSHGIRVGFRHGFDSGTMLDYVYVNRARGAFGVGRLVDRVYLNAVGWRAVRARARLLQRVLRDQVAARPGRPVRVLDVAAGPGRYLQDVAAAYGPERVRVVCRDLAAAGLRQGEALARARGLTNVSYETGDAFDPEPPAAGAPDVIVVSGLYELLLDDDAVRTSLKRLRGLLAPGGVLVCTTQTRHPQLELIANVLPDREGRPWVMKCRNVALTEGWAREAGFGNVRSRHEEVGLFAVTVCGEAG</sequence>
<dbReference type="SUPFAM" id="SSF53335">
    <property type="entry name" value="S-adenosyl-L-methionine-dependent methyltransferases"/>
    <property type="match status" value="1"/>
</dbReference>
<reference evidence="2" key="1">
    <citation type="journal article" date="2014" name="Int. J. Syst. Evol. Microbiol.">
        <title>Complete genome sequence of Corynebacterium casei LMG S-19264T (=DSM 44701T), isolated from a smear-ripened cheese.</title>
        <authorList>
            <consortium name="US DOE Joint Genome Institute (JGI-PGF)"/>
            <person name="Walter F."/>
            <person name="Albersmeier A."/>
            <person name="Kalinowski J."/>
            <person name="Ruckert C."/>
        </authorList>
    </citation>
    <scope>NUCLEOTIDE SEQUENCE</scope>
    <source>
        <strain evidence="2">JCM 4784</strain>
    </source>
</reference>